<gene>
    <name evidence="3" type="ORF">ABC969_05465</name>
</gene>
<feature type="transmembrane region" description="Helical" evidence="1">
    <location>
        <begin position="142"/>
        <end position="166"/>
    </location>
</feature>
<keyword evidence="1" id="KW-1133">Transmembrane helix</keyword>
<sequence length="275" mass="28995">MKISMGNVWDRATDFLSDNMGVVVPIALLTIFLPSSLSASIAPFAKQSPTASMIVSAVGLVLTLIGLWGQLAIIALATQQRAGRGPAVRTANARLLPLIGISLLAVIAGFALFVPIPVALSLAGYDFRGAMGGQRVPVSGGVAMFVSVYGLLLLPLFLFLVARLSLLTPVVVRERRGVGAFKRSFVLTRGITWKVIGVLILYCIVFGVAMLAARTVFGSIFQLIAGGEGEISLATVLTSVVVSVVQTSFFVLAAAFEGKLYLAVRDAREAIVESR</sequence>
<feature type="transmembrane region" description="Helical" evidence="1">
    <location>
        <begin position="191"/>
        <end position="213"/>
    </location>
</feature>
<evidence type="ECO:0000313" key="4">
    <source>
        <dbReference type="Proteomes" id="UP001404104"/>
    </source>
</evidence>
<feature type="transmembrane region" description="Helical" evidence="1">
    <location>
        <begin position="98"/>
        <end position="122"/>
    </location>
</feature>
<organism evidence="3 4">
    <name type="scientific">Sphingomonas qilianensis</name>
    <dbReference type="NCBI Taxonomy" id="1736690"/>
    <lineage>
        <taxon>Bacteria</taxon>
        <taxon>Pseudomonadati</taxon>
        <taxon>Pseudomonadota</taxon>
        <taxon>Alphaproteobacteria</taxon>
        <taxon>Sphingomonadales</taxon>
        <taxon>Sphingomonadaceae</taxon>
        <taxon>Sphingomonas</taxon>
    </lineage>
</organism>
<feature type="transmembrane region" description="Helical" evidence="1">
    <location>
        <begin position="233"/>
        <end position="256"/>
    </location>
</feature>
<reference evidence="3 4" key="1">
    <citation type="submission" date="2024-05" db="EMBL/GenBank/DDBJ databases">
        <authorList>
            <person name="Liu Q."/>
            <person name="Xin Y.-H."/>
        </authorList>
    </citation>
    <scope>NUCLEOTIDE SEQUENCE [LARGE SCALE GENOMIC DNA]</scope>
    <source>
        <strain evidence="3 4">CGMCC 1.15349</strain>
    </source>
</reference>
<comment type="caution">
    <text evidence="3">The sequence shown here is derived from an EMBL/GenBank/DDBJ whole genome shotgun (WGS) entry which is preliminary data.</text>
</comment>
<dbReference type="Proteomes" id="UP001404104">
    <property type="component" value="Unassembled WGS sequence"/>
</dbReference>
<proteinExistence type="predicted"/>
<evidence type="ECO:0000259" key="2">
    <source>
        <dbReference type="Pfam" id="PF25231"/>
    </source>
</evidence>
<accession>A0ABU9XPZ2</accession>
<feature type="domain" description="DUF7847" evidence="2">
    <location>
        <begin position="16"/>
        <end position="251"/>
    </location>
</feature>
<keyword evidence="1" id="KW-0812">Transmembrane</keyword>
<evidence type="ECO:0000313" key="3">
    <source>
        <dbReference type="EMBL" id="MEN2785868.1"/>
    </source>
</evidence>
<dbReference type="RefSeq" id="WP_345863508.1">
    <property type="nucleotide sequence ID" value="NZ_JBDIMF010000001.1"/>
</dbReference>
<dbReference type="Pfam" id="PF25231">
    <property type="entry name" value="DUF7847"/>
    <property type="match status" value="1"/>
</dbReference>
<keyword evidence="1" id="KW-0472">Membrane</keyword>
<protein>
    <recommendedName>
        <fullName evidence="2">DUF7847 domain-containing protein</fullName>
    </recommendedName>
</protein>
<feature type="transmembrane region" description="Helical" evidence="1">
    <location>
        <begin position="54"/>
        <end position="77"/>
    </location>
</feature>
<name>A0ABU9XPZ2_9SPHN</name>
<dbReference type="EMBL" id="JBDIMF010000001">
    <property type="protein sequence ID" value="MEN2785868.1"/>
    <property type="molecule type" value="Genomic_DNA"/>
</dbReference>
<dbReference type="InterPro" id="IPR057169">
    <property type="entry name" value="DUF7847"/>
</dbReference>
<keyword evidence="4" id="KW-1185">Reference proteome</keyword>
<evidence type="ECO:0000256" key="1">
    <source>
        <dbReference type="SAM" id="Phobius"/>
    </source>
</evidence>